<evidence type="ECO:0000256" key="5">
    <source>
        <dbReference type="ARBA" id="ARBA00022694"/>
    </source>
</evidence>
<dbReference type="GO" id="GO:0052381">
    <property type="term" value="F:tRNA dimethylallyltransferase activity"/>
    <property type="evidence" value="ECO:0007669"/>
    <property type="project" value="UniProtKB-UniRule"/>
</dbReference>
<feature type="region of interest" description="Interaction with substrate tRNA" evidence="10">
    <location>
        <begin position="38"/>
        <end position="41"/>
    </location>
</feature>
<evidence type="ECO:0000313" key="15">
    <source>
        <dbReference type="Proteomes" id="UP000284177"/>
    </source>
</evidence>
<keyword evidence="5 10" id="KW-0819">tRNA processing</keyword>
<proteinExistence type="inferred from homology"/>
<dbReference type="Proteomes" id="UP000284177">
    <property type="component" value="Unassembled WGS sequence"/>
</dbReference>
<evidence type="ECO:0000256" key="10">
    <source>
        <dbReference type="HAMAP-Rule" id="MF_00185"/>
    </source>
</evidence>
<evidence type="ECO:0000256" key="3">
    <source>
        <dbReference type="ARBA" id="ARBA00005842"/>
    </source>
</evidence>
<evidence type="ECO:0000256" key="9">
    <source>
        <dbReference type="ARBA" id="ARBA00049563"/>
    </source>
</evidence>
<gene>
    <name evidence="10" type="primary">miaA</name>
    <name evidence="14" type="ORF">BET03_01405</name>
</gene>
<keyword evidence="4 10" id="KW-0808">Transferase</keyword>
<organism evidence="14 15">
    <name type="scientific">Thermohalobacter berrensis</name>
    <dbReference type="NCBI Taxonomy" id="99594"/>
    <lineage>
        <taxon>Bacteria</taxon>
        <taxon>Bacillati</taxon>
        <taxon>Bacillota</taxon>
        <taxon>Tissierellia</taxon>
        <taxon>Tissierellales</taxon>
        <taxon>Thermohalobacteraceae</taxon>
        <taxon>Thermohalobacter</taxon>
    </lineage>
</organism>
<comment type="similarity">
    <text evidence="3 10 13">Belongs to the IPP transferase family.</text>
</comment>
<evidence type="ECO:0000256" key="4">
    <source>
        <dbReference type="ARBA" id="ARBA00022679"/>
    </source>
</evidence>
<evidence type="ECO:0000256" key="8">
    <source>
        <dbReference type="ARBA" id="ARBA00022842"/>
    </source>
</evidence>
<dbReference type="InterPro" id="IPR039657">
    <property type="entry name" value="Dimethylallyltransferase"/>
</dbReference>
<accession>A0A419TAM1</accession>
<dbReference type="EMBL" id="MCIB01000001">
    <property type="protein sequence ID" value="RKD34515.1"/>
    <property type="molecule type" value="Genomic_DNA"/>
</dbReference>
<comment type="caution">
    <text evidence="10">Lacks conserved residue(s) required for the propagation of feature annotation.</text>
</comment>
<dbReference type="GO" id="GO:0006400">
    <property type="term" value="P:tRNA modification"/>
    <property type="evidence" value="ECO:0007669"/>
    <property type="project" value="TreeGrafter"/>
</dbReference>
<dbReference type="PANTHER" id="PTHR11088:SF60">
    <property type="entry name" value="TRNA DIMETHYLALLYLTRANSFERASE"/>
    <property type="match status" value="1"/>
</dbReference>
<evidence type="ECO:0000256" key="6">
    <source>
        <dbReference type="ARBA" id="ARBA00022741"/>
    </source>
</evidence>
<dbReference type="Gene3D" id="3.40.50.300">
    <property type="entry name" value="P-loop containing nucleotide triphosphate hydrolases"/>
    <property type="match status" value="1"/>
</dbReference>
<dbReference type="Pfam" id="PF01715">
    <property type="entry name" value="IPPT"/>
    <property type="match status" value="1"/>
</dbReference>
<dbReference type="Gene3D" id="1.10.20.140">
    <property type="match status" value="1"/>
</dbReference>
<feature type="binding site" evidence="10">
    <location>
        <begin position="15"/>
        <end position="20"/>
    </location>
    <ligand>
        <name>substrate</name>
    </ligand>
</feature>
<comment type="cofactor">
    <cofactor evidence="1 10">
        <name>Mg(2+)</name>
        <dbReference type="ChEBI" id="CHEBI:18420"/>
    </cofactor>
</comment>
<evidence type="ECO:0000313" key="14">
    <source>
        <dbReference type="EMBL" id="RKD34515.1"/>
    </source>
</evidence>
<evidence type="ECO:0000256" key="11">
    <source>
        <dbReference type="RuleBase" id="RU003783"/>
    </source>
</evidence>
<feature type="site" description="Interaction with substrate tRNA" evidence="10">
    <location>
        <position position="104"/>
    </location>
</feature>
<comment type="function">
    <text evidence="2 10 12">Catalyzes the transfer of a dimethylallyl group onto the adenine at position 37 in tRNAs that read codons beginning with uridine, leading to the formation of N6-(dimethylallyl)adenosine (i(6)A).</text>
</comment>
<dbReference type="HAMAP" id="MF_00185">
    <property type="entry name" value="IPP_trans"/>
    <property type="match status" value="1"/>
</dbReference>
<name>A0A419TAM1_9FIRM</name>
<dbReference type="InterPro" id="IPR018022">
    <property type="entry name" value="IPT"/>
</dbReference>
<comment type="catalytic activity">
    <reaction evidence="9 10 11">
        <text>adenosine(37) in tRNA + dimethylallyl diphosphate = N(6)-dimethylallyladenosine(37) in tRNA + diphosphate</text>
        <dbReference type="Rhea" id="RHEA:26482"/>
        <dbReference type="Rhea" id="RHEA-COMP:10162"/>
        <dbReference type="Rhea" id="RHEA-COMP:10375"/>
        <dbReference type="ChEBI" id="CHEBI:33019"/>
        <dbReference type="ChEBI" id="CHEBI:57623"/>
        <dbReference type="ChEBI" id="CHEBI:74411"/>
        <dbReference type="ChEBI" id="CHEBI:74415"/>
        <dbReference type="EC" id="2.5.1.75"/>
    </reaction>
</comment>
<dbReference type="PANTHER" id="PTHR11088">
    <property type="entry name" value="TRNA DIMETHYLALLYLTRANSFERASE"/>
    <property type="match status" value="1"/>
</dbReference>
<evidence type="ECO:0000256" key="7">
    <source>
        <dbReference type="ARBA" id="ARBA00022840"/>
    </source>
</evidence>
<protein>
    <recommendedName>
        <fullName evidence="10">tRNA dimethylallyltransferase</fullName>
        <ecNumber evidence="10">2.5.1.75</ecNumber>
    </recommendedName>
    <alternativeName>
        <fullName evidence="10">Dimethylallyl diphosphate:tRNA dimethylallyltransferase</fullName>
        <shortName evidence="10">DMAPP:tRNA dimethylallyltransferase</shortName>
        <shortName evidence="10">DMATase</shortName>
    </alternativeName>
    <alternativeName>
        <fullName evidence="10">Isopentenyl-diphosphate:tRNA isopentenyltransferase</fullName>
        <shortName evidence="10">IPP transferase</shortName>
        <shortName evidence="10">IPPT</shortName>
        <shortName evidence="10">IPTase</shortName>
    </alternativeName>
</protein>
<feature type="site" description="Interaction with substrate tRNA" evidence="10">
    <location>
        <position position="127"/>
    </location>
</feature>
<keyword evidence="6 10" id="KW-0547">Nucleotide-binding</keyword>
<evidence type="ECO:0000256" key="1">
    <source>
        <dbReference type="ARBA" id="ARBA00001946"/>
    </source>
</evidence>
<comment type="subunit">
    <text evidence="10">Monomer.</text>
</comment>
<dbReference type="EC" id="2.5.1.75" evidence="10"/>
<comment type="caution">
    <text evidence="14">The sequence shown here is derived from an EMBL/GenBank/DDBJ whole genome shotgun (WGS) entry which is preliminary data.</text>
</comment>
<keyword evidence="8 10" id="KW-0460">Magnesium</keyword>
<dbReference type="AlphaFoldDB" id="A0A419TAM1"/>
<dbReference type="NCBIfam" id="TIGR00174">
    <property type="entry name" value="miaA"/>
    <property type="match status" value="1"/>
</dbReference>
<evidence type="ECO:0000256" key="2">
    <source>
        <dbReference type="ARBA" id="ARBA00003213"/>
    </source>
</evidence>
<feature type="binding site" evidence="10">
    <location>
        <begin position="13"/>
        <end position="20"/>
    </location>
    <ligand>
        <name>ATP</name>
        <dbReference type="ChEBI" id="CHEBI:30616"/>
    </ligand>
</feature>
<dbReference type="SUPFAM" id="SSF52540">
    <property type="entry name" value="P-loop containing nucleoside triphosphate hydrolases"/>
    <property type="match status" value="2"/>
</dbReference>
<reference evidence="14 15" key="1">
    <citation type="submission" date="2016-08" db="EMBL/GenBank/DDBJ databases">
        <title>Novel Firmicutes and Novel Genomes.</title>
        <authorList>
            <person name="Poppleton D.I."/>
            <person name="Gribaldo S."/>
        </authorList>
    </citation>
    <scope>NUCLEOTIDE SEQUENCE [LARGE SCALE GENOMIC DNA]</scope>
    <source>
        <strain evidence="14 15">CTT3</strain>
    </source>
</reference>
<dbReference type="RefSeq" id="WP_120166492.1">
    <property type="nucleotide sequence ID" value="NZ_MCIB01000001.1"/>
</dbReference>
<sequence length="316" mass="37189">MNTNKKPLFLLIGPTAVGKTAISIDIAKKINAEIISADSMQIYKYMNIGTAKITEDEKEGIKHYMIDIVYPDEKFSVSDYQSRTKKCIDKILKRNKLPMVVGGTGLYINSLVYDLDFTEARSNLQLRKQFYNLAKEQGNQYLLNKLKEVDPKSASRIHVNDTKRIVRALEIYYETGKPMSHYYNNFRKPNPEYNIAMVCLTMDRKKLYKRINKRVDIMVEEGLIDEVKNLLKMGYTEDLTSMKGLGYKEIIGYLNGEYSYEEAIRILKRNTRRFAKRQLTWFRRDNRIKWINVDDFDNKNELTEYIIKYVKEKINI</sequence>
<dbReference type="GO" id="GO:0005524">
    <property type="term" value="F:ATP binding"/>
    <property type="evidence" value="ECO:0007669"/>
    <property type="project" value="UniProtKB-UniRule"/>
</dbReference>
<keyword evidence="7 10" id="KW-0067">ATP-binding</keyword>
<dbReference type="InterPro" id="IPR027417">
    <property type="entry name" value="P-loop_NTPase"/>
</dbReference>
<evidence type="ECO:0000256" key="13">
    <source>
        <dbReference type="RuleBase" id="RU003785"/>
    </source>
</evidence>
<keyword evidence="15" id="KW-1185">Reference proteome</keyword>
<dbReference type="OrthoDB" id="9776390at2"/>
<evidence type="ECO:0000256" key="12">
    <source>
        <dbReference type="RuleBase" id="RU003784"/>
    </source>
</evidence>